<protein>
    <submittedName>
        <fullName evidence="2">Uncharacterized protein</fullName>
    </submittedName>
</protein>
<sequence length="148" mass="16869">MPEQGQDGGRRDFRQADRGDTNDLPSVSKLSPGQAAYHFLAGYHDGKFVPAYIKGPSPVDPLDLANSLFSHYVTVPRTRDSWHSAVDYWDHEEMSELHMVSLRNWCAVVPLAMAYASPYLGHLHPQPNKQWTPLQLKNMKHHDTFCLR</sequence>
<evidence type="ECO:0000256" key="1">
    <source>
        <dbReference type="SAM" id="MobiDB-lite"/>
    </source>
</evidence>
<dbReference type="OrthoDB" id="68755at2759"/>
<gene>
    <name evidence="2" type="ORF">GUJ93_ZPchr0014g47612</name>
</gene>
<comment type="caution">
    <text evidence="2">The sequence shown here is derived from an EMBL/GenBank/DDBJ whole genome shotgun (WGS) entry which is preliminary data.</text>
</comment>
<evidence type="ECO:0000313" key="2">
    <source>
        <dbReference type="EMBL" id="KAG8082927.1"/>
    </source>
</evidence>
<organism evidence="2 3">
    <name type="scientific">Zizania palustris</name>
    <name type="common">Northern wild rice</name>
    <dbReference type="NCBI Taxonomy" id="103762"/>
    <lineage>
        <taxon>Eukaryota</taxon>
        <taxon>Viridiplantae</taxon>
        <taxon>Streptophyta</taxon>
        <taxon>Embryophyta</taxon>
        <taxon>Tracheophyta</taxon>
        <taxon>Spermatophyta</taxon>
        <taxon>Magnoliopsida</taxon>
        <taxon>Liliopsida</taxon>
        <taxon>Poales</taxon>
        <taxon>Poaceae</taxon>
        <taxon>BOP clade</taxon>
        <taxon>Oryzoideae</taxon>
        <taxon>Oryzeae</taxon>
        <taxon>Zizaniinae</taxon>
        <taxon>Zizania</taxon>
    </lineage>
</organism>
<feature type="compositionally biased region" description="Basic and acidic residues" evidence="1">
    <location>
        <begin position="8"/>
        <end position="21"/>
    </location>
</feature>
<accession>A0A8J5TCF1</accession>
<dbReference type="AlphaFoldDB" id="A0A8J5TCF1"/>
<evidence type="ECO:0000313" key="3">
    <source>
        <dbReference type="Proteomes" id="UP000729402"/>
    </source>
</evidence>
<proteinExistence type="predicted"/>
<dbReference type="EMBL" id="JAAALK010000086">
    <property type="protein sequence ID" value="KAG8082927.1"/>
    <property type="molecule type" value="Genomic_DNA"/>
</dbReference>
<reference evidence="2" key="1">
    <citation type="journal article" date="2021" name="bioRxiv">
        <title>Whole Genome Assembly and Annotation of Northern Wild Rice, Zizania palustris L., Supports a Whole Genome Duplication in the Zizania Genus.</title>
        <authorList>
            <person name="Haas M."/>
            <person name="Kono T."/>
            <person name="Macchietto M."/>
            <person name="Millas R."/>
            <person name="McGilp L."/>
            <person name="Shao M."/>
            <person name="Duquette J."/>
            <person name="Hirsch C.N."/>
            <person name="Kimball J."/>
        </authorList>
    </citation>
    <scope>NUCLEOTIDE SEQUENCE</scope>
    <source>
        <tissue evidence="2">Fresh leaf tissue</tissue>
    </source>
</reference>
<keyword evidence="3" id="KW-1185">Reference proteome</keyword>
<dbReference type="Proteomes" id="UP000729402">
    <property type="component" value="Unassembled WGS sequence"/>
</dbReference>
<feature type="region of interest" description="Disordered" evidence="1">
    <location>
        <begin position="1"/>
        <end position="29"/>
    </location>
</feature>
<name>A0A8J5TCF1_ZIZPA</name>
<reference evidence="2" key="2">
    <citation type="submission" date="2021-02" db="EMBL/GenBank/DDBJ databases">
        <authorList>
            <person name="Kimball J.A."/>
            <person name="Haas M.W."/>
            <person name="Macchietto M."/>
            <person name="Kono T."/>
            <person name="Duquette J."/>
            <person name="Shao M."/>
        </authorList>
    </citation>
    <scope>NUCLEOTIDE SEQUENCE</scope>
    <source>
        <tissue evidence="2">Fresh leaf tissue</tissue>
    </source>
</reference>